<evidence type="ECO:0000256" key="8">
    <source>
        <dbReference type="ARBA" id="ARBA00022917"/>
    </source>
</evidence>
<comment type="subunit">
    <text evidence="12">Monomer.</text>
</comment>
<feature type="binding site" evidence="12">
    <location>
        <position position="903"/>
    </location>
    <ligand>
        <name>Zn(2+)</name>
        <dbReference type="ChEBI" id="CHEBI:29105"/>
    </ligand>
</feature>
<comment type="function">
    <text evidence="10 12">Catalyzes the attachment of isoleucine to tRNA(Ile). As IleRS can inadvertently accommodate and process structurally similar amino acids such as valine, to avoid such errors it has two additional distinct tRNA(Ile)-dependent editing activities. One activity is designated as 'pretransfer' editing and involves the hydrolysis of activated Val-AMP. The other activity is designated 'posttransfer' editing and involves deacylation of mischarged Val-tRNA(Ile).</text>
</comment>
<evidence type="ECO:0000256" key="6">
    <source>
        <dbReference type="ARBA" id="ARBA00022833"/>
    </source>
</evidence>
<dbReference type="InterPro" id="IPR001412">
    <property type="entry name" value="aa-tRNA-synth_I_CS"/>
</dbReference>
<dbReference type="PROSITE" id="PS00178">
    <property type="entry name" value="AA_TRNA_LIGASE_I"/>
    <property type="match status" value="1"/>
</dbReference>
<dbReference type="InterPro" id="IPR009080">
    <property type="entry name" value="tRNAsynth_Ia_anticodon-bd"/>
</dbReference>
<dbReference type="Gene3D" id="3.90.740.10">
    <property type="entry name" value="Valyl/Leucyl/Isoleucyl-tRNA synthetase, editing domain"/>
    <property type="match status" value="1"/>
</dbReference>
<dbReference type="PANTHER" id="PTHR42765:SF1">
    <property type="entry name" value="ISOLEUCINE--TRNA LIGASE, MITOCHONDRIAL"/>
    <property type="match status" value="1"/>
</dbReference>
<dbReference type="CDD" id="cd07960">
    <property type="entry name" value="Anticodon_Ia_Ile_BEm"/>
    <property type="match status" value="1"/>
</dbReference>
<evidence type="ECO:0000313" key="16">
    <source>
        <dbReference type="EMBL" id="MBB5022619.1"/>
    </source>
</evidence>
<evidence type="ECO:0000259" key="15">
    <source>
        <dbReference type="Pfam" id="PF08264"/>
    </source>
</evidence>
<dbReference type="Pfam" id="PF08264">
    <property type="entry name" value="Anticodon_1"/>
    <property type="match status" value="1"/>
</dbReference>
<feature type="short sequence motif" description="'HIGH' region" evidence="12">
    <location>
        <begin position="63"/>
        <end position="73"/>
    </location>
</feature>
<sequence length="932" mass="106984">MKENTGMDFKDTLNLPVTNFPMRGNLPKREPETLSQWESSNLYETIQRTRQDAPVYVLHDGPPYANGHLHIGHALNKILKDIIIKQKTMEGYRAPYVPGWDCHGLPIEQGVDKILGKDKATTEPNRKRQLCREHAARFVDIQRQEFKRFGILGEWDNPYQTMDYGYEADIVRELGRFMESGSLYRGLKPIYWCSDCVTALAEAEVEYDNHTSNSIYVRFPMASDLTGLDPVLGGKDVSVVIWTTTPWTIPANLAVCLHPEFEYSAVETAQGVLIIASKLVEDLMKVLDIKEYNTIAAFPGSALENMQAKHPFLDRGSQIILGEHVTLEAGTGAVHTAPGHGMDDYIVGMRYGLEPYNPVDNHGCYRSDMPLFGGMHINKANAAIVAHMMENGTLLHHSLMDHSYPHCWRCKNPVIYRATPQWFIAMDSNDLRKRTLDFIQQQVHWVPAWGRERIYNMIENRPDWCISRQRLWGVPITILYCQQCQEPLREMQVFDRAAAYIEQEGVDAWYQRPVSDFLESDVQCPHCQSSEFYKEQDILDVWFDSGVSHAIVLRKHGLPWPADLYLEGSDQHRGWFHSSILTAVANKGEPPYRTVLTHGFVLDGKGRKMSKSMGNVVDPESIIKKYGADILRLWVAAEDYRDDLRISDEIMKRLAESYRRIRNTARYMLGNLHDFNPLTDAILYPDMLEFDRYALGRYHQFEKRVLQAYNNYEFHTIYHATNNFCSVDMSAQYLDVLKDRLYAEHTDGYKRRSAQTALHHILYGMVRLLSPILSFTMDEVYSHMTVDKRQPSVHVLCFPEPCEEFDNAPVIERYDRLMKLRGDVSKALEIARNEKKIGHSLDARVLVHSQDEDTLQFLKSYSESELRDIFIVSQVDIAPPLYTSETMDNGLMVEVGKAQGSKCERCWITDIETGKVSPGLCPRCASVVSEFR</sequence>
<keyword evidence="7 12" id="KW-0067">ATP-binding</keyword>
<dbReference type="InterPro" id="IPR023585">
    <property type="entry name" value="Ile-tRNA-ligase_type1"/>
</dbReference>
<dbReference type="EC" id="6.1.1.5" evidence="12"/>
<feature type="binding site" evidence="12">
    <location>
        <position position="921"/>
    </location>
    <ligand>
        <name>Zn(2+)</name>
        <dbReference type="ChEBI" id="CHEBI:29105"/>
    </ligand>
</feature>
<dbReference type="SUPFAM" id="SSF50677">
    <property type="entry name" value="ValRS/IleRS/LeuRS editing domain"/>
    <property type="match status" value="1"/>
</dbReference>
<dbReference type="InterPro" id="IPR013155">
    <property type="entry name" value="M/V/L/I-tRNA-synth_anticd-bd"/>
</dbReference>
<dbReference type="Pfam" id="PF06827">
    <property type="entry name" value="zf-FPG_IleRS"/>
    <property type="match status" value="1"/>
</dbReference>
<dbReference type="PANTHER" id="PTHR42765">
    <property type="entry name" value="SOLEUCYL-TRNA SYNTHETASE"/>
    <property type="match status" value="1"/>
</dbReference>
<comment type="catalytic activity">
    <reaction evidence="11 12">
        <text>tRNA(Ile) + L-isoleucine + ATP = L-isoleucyl-tRNA(Ile) + AMP + diphosphate</text>
        <dbReference type="Rhea" id="RHEA:11060"/>
        <dbReference type="Rhea" id="RHEA-COMP:9666"/>
        <dbReference type="Rhea" id="RHEA-COMP:9695"/>
        <dbReference type="ChEBI" id="CHEBI:30616"/>
        <dbReference type="ChEBI" id="CHEBI:33019"/>
        <dbReference type="ChEBI" id="CHEBI:58045"/>
        <dbReference type="ChEBI" id="CHEBI:78442"/>
        <dbReference type="ChEBI" id="CHEBI:78528"/>
        <dbReference type="ChEBI" id="CHEBI:456215"/>
        <dbReference type="EC" id="6.1.1.5"/>
    </reaction>
</comment>
<comment type="cofactor">
    <cofactor evidence="12">
        <name>Zn(2+)</name>
        <dbReference type="ChEBI" id="CHEBI:29105"/>
    </cofactor>
    <text evidence="12">Binds 1 zinc ion per subunit.</text>
</comment>
<comment type="similarity">
    <text evidence="1 12">Belongs to the class-I aminoacyl-tRNA synthetase family. IleS type 1 subfamily.</text>
</comment>
<comment type="caution">
    <text evidence="16">The sequence shown here is derived from an EMBL/GenBank/DDBJ whole genome shotgun (WGS) entry which is preliminary data.</text>
</comment>
<dbReference type="InterPro" id="IPR033708">
    <property type="entry name" value="Anticodon_Ile_BEm"/>
</dbReference>
<keyword evidence="3 12" id="KW-0436">Ligase</keyword>
<dbReference type="NCBIfam" id="TIGR00392">
    <property type="entry name" value="ileS"/>
    <property type="match status" value="1"/>
</dbReference>
<dbReference type="GO" id="GO:0002161">
    <property type="term" value="F:aminoacyl-tRNA deacylase activity"/>
    <property type="evidence" value="ECO:0007669"/>
    <property type="project" value="InterPro"/>
</dbReference>
<dbReference type="GO" id="GO:0004822">
    <property type="term" value="F:isoleucine-tRNA ligase activity"/>
    <property type="evidence" value="ECO:0007669"/>
    <property type="project" value="UniProtKB-UniRule"/>
</dbReference>
<evidence type="ECO:0000256" key="9">
    <source>
        <dbReference type="ARBA" id="ARBA00023146"/>
    </source>
</evidence>
<organism evidence="16 17">
    <name type="scientific">Desulfurispira natronophila</name>
    <dbReference type="NCBI Taxonomy" id="682562"/>
    <lineage>
        <taxon>Bacteria</taxon>
        <taxon>Pseudomonadati</taxon>
        <taxon>Chrysiogenota</taxon>
        <taxon>Chrysiogenia</taxon>
        <taxon>Chrysiogenales</taxon>
        <taxon>Chrysiogenaceae</taxon>
        <taxon>Desulfurispira</taxon>
    </lineage>
</organism>
<proteinExistence type="inferred from homology"/>
<name>A0A7W8DHM9_9BACT</name>
<evidence type="ECO:0000256" key="12">
    <source>
        <dbReference type="HAMAP-Rule" id="MF_02002"/>
    </source>
</evidence>
<keyword evidence="6 12" id="KW-0862">Zinc</keyword>
<evidence type="ECO:0000313" key="17">
    <source>
        <dbReference type="Proteomes" id="UP000528322"/>
    </source>
</evidence>
<dbReference type="GO" id="GO:0005524">
    <property type="term" value="F:ATP binding"/>
    <property type="evidence" value="ECO:0007669"/>
    <property type="project" value="UniProtKB-UniRule"/>
</dbReference>
<dbReference type="GO" id="GO:0000049">
    <property type="term" value="F:tRNA binding"/>
    <property type="evidence" value="ECO:0007669"/>
    <property type="project" value="InterPro"/>
</dbReference>
<feature type="binding site" evidence="12">
    <location>
        <position position="611"/>
    </location>
    <ligand>
        <name>ATP</name>
        <dbReference type="ChEBI" id="CHEBI:30616"/>
    </ligand>
</feature>
<evidence type="ECO:0000259" key="13">
    <source>
        <dbReference type="Pfam" id="PF00133"/>
    </source>
</evidence>
<keyword evidence="5 12" id="KW-0547">Nucleotide-binding</keyword>
<keyword evidence="17" id="KW-1185">Reference proteome</keyword>
<dbReference type="GO" id="GO:0005829">
    <property type="term" value="C:cytosol"/>
    <property type="evidence" value="ECO:0007669"/>
    <property type="project" value="TreeGrafter"/>
</dbReference>
<dbReference type="GO" id="GO:0008270">
    <property type="term" value="F:zinc ion binding"/>
    <property type="evidence" value="ECO:0007669"/>
    <property type="project" value="UniProtKB-UniRule"/>
</dbReference>
<dbReference type="InterPro" id="IPR014729">
    <property type="entry name" value="Rossmann-like_a/b/a_fold"/>
</dbReference>
<comment type="subcellular location">
    <subcellularLocation>
        <location evidence="12">Cytoplasm</location>
    </subcellularLocation>
</comment>
<evidence type="ECO:0000256" key="3">
    <source>
        <dbReference type="ARBA" id="ARBA00022598"/>
    </source>
</evidence>
<evidence type="ECO:0000256" key="2">
    <source>
        <dbReference type="ARBA" id="ARBA00022490"/>
    </source>
</evidence>
<dbReference type="SUPFAM" id="SSF47323">
    <property type="entry name" value="Anticodon-binding domain of a subclass of class I aminoacyl-tRNA synthetases"/>
    <property type="match status" value="1"/>
</dbReference>
<dbReference type="Gene3D" id="1.10.10.830">
    <property type="entry name" value="Ile-tRNA synthetase CP2 domain-like"/>
    <property type="match status" value="1"/>
</dbReference>
<dbReference type="SUPFAM" id="SSF52374">
    <property type="entry name" value="Nucleotidylyl transferase"/>
    <property type="match status" value="1"/>
</dbReference>
<feature type="domain" description="Methionyl/Valyl/Leucyl/Isoleucyl-tRNA synthetase anticodon-binding" evidence="15">
    <location>
        <begin position="691"/>
        <end position="846"/>
    </location>
</feature>
<evidence type="ECO:0000256" key="4">
    <source>
        <dbReference type="ARBA" id="ARBA00022723"/>
    </source>
</evidence>
<feature type="binding site" evidence="12">
    <location>
        <position position="906"/>
    </location>
    <ligand>
        <name>Zn(2+)</name>
        <dbReference type="ChEBI" id="CHEBI:29105"/>
    </ligand>
</feature>
<keyword evidence="8 12" id="KW-0648">Protein biosynthesis</keyword>
<dbReference type="GO" id="GO:0006428">
    <property type="term" value="P:isoleucyl-tRNA aminoacylation"/>
    <property type="evidence" value="ECO:0007669"/>
    <property type="project" value="UniProtKB-UniRule"/>
</dbReference>
<dbReference type="InterPro" id="IPR050081">
    <property type="entry name" value="Ile-tRNA_ligase"/>
</dbReference>
<reference evidence="16 17" key="1">
    <citation type="submission" date="2020-08" db="EMBL/GenBank/DDBJ databases">
        <title>Genomic Encyclopedia of Type Strains, Phase IV (KMG-IV): sequencing the most valuable type-strain genomes for metagenomic binning, comparative biology and taxonomic classification.</title>
        <authorList>
            <person name="Goeker M."/>
        </authorList>
    </citation>
    <scope>NUCLEOTIDE SEQUENCE [LARGE SCALE GENOMIC DNA]</scope>
    <source>
        <strain evidence="16 17">DSM 22071</strain>
    </source>
</reference>
<dbReference type="FunFam" id="1.10.730.20:FF:000001">
    <property type="entry name" value="Isoleucine--tRNA ligase"/>
    <property type="match status" value="1"/>
</dbReference>
<dbReference type="CDD" id="cd00818">
    <property type="entry name" value="IleRS_core"/>
    <property type="match status" value="1"/>
</dbReference>
<dbReference type="PRINTS" id="PR00984">
    <property type="entry name" value="TRNASYNTHILE"/>
</dbReference>
<protein>
    <recommendedName>
        <fullName evidence="12">Isoleucine--tRNA ligase</fullName>
        <ecNumber evidence="12">6.1.1.5</ecNumber>
    </recommendedName>
    <alternativeName>
        <fullName evidence="12">Isoleucyl-tRNA synthetase</fullName>
        <shortName evidence="12">IleRS</shortName>
    </alternativeName>
</protein>
<accession>A0A7W8DHM9</accession>
<dbReference type="InterPro" id="IPR009008">
    <property type="entry name" value="Val/Leu/Ile-tRNA-synth_edit"/>
</dbReference>
<feature type="binding site" evidence="12">
    <location>
        <position position="567"/>
    </location>
    <ligand>
        <name>L-isoleucyl-5'-AMP</name>
        <dbReference type="ChEBI" id="CHEBI:178002"/>
    </ligand>
</feature>
<feature type="domain" description="Zinc finger FPG/IleRS-type" evidence="14">
    <location>
        <begin position="900"/>
        <end position="927"/>
    </location>
</feature>
<keyword evidence="9 12" id="KW-0030">Aminoacyl-tRNA synthetase</keyword>
<evidence type="ECO:0000256" key="11">
    <source>
        <dbReference type="ARBA" id="ARBA00048359"/>
    </source>
</evidence>
<dbReference type="InterPro" id="IPR002300">
    <property type="entry name" value="aa-tRNA-synth_Ia"/>
</dbReference>
<evidence type="ECO:0000256" key="5">
    <source>
        <dbReference type="ARBA" id="ARBA00022741"/>
    </source>
</evidence>
<evidence type="ECO:0000256" key="10">
    <source>
        <dbReference type="ARBA" id="ARBA00025217"/>
    </source>
</evidence>
<dbReference type="Gene3D" id="3.40.50.620">
    <property type="entry name" value="HUPs"/>
    <property type="match status" value="2"/>
</dbReference>
<dbReference type="HAMAP" id="MF_02002">
    <property type="entry name" value="Ile_tRNA_synth_type1"/>
    <property type="match status" value="1"/>
</dbReference>
<dbReference type="EMBL" id="JACHID010000013">
    <property type="protein sequence ID" value="MBB5022619.1"/>
    <property type="molecule type" value="Genomic_DNA"/>
</dbReference>
<feature type="short sequence motif" description="'KMSKS' region" evidence="12">
    <location>
        <begin position="608"/>
        <end position="612"/>
    </location>
</feature>
<dbReference type="Gene3D" id="1.10.730.20">
    <property type="match status" value="1"/>
</dbReference>
<evidence type="ECO:0000259" key="14">
    <source>
        <dbReference type="Pfam" id="PF06827"/>
    </source>
</evidence>
<dbReference type="Pfam" id="PF00133">
    <property type="entry name" value="tRNA-synt_1"/>
    <property type="match status" value="1"/>
</dbReference>
<dbReference type="InterPro" id="IPR010663">
    <property type="entry name" value="Znf_FPG/IleRS"/>
</dbReference>
<evidence type="ECO:0000256" key="7">
    <source>
        <dbReference type="ARBA" id="ARBA00022840"/>
    </source>
</evidence>
<feature type="domain" description="Aminoacyl-tRNA synthetase class Ia" evidence="13">
    <location>
        <begin position="34"/>
        <end position="647"/>
    </location>
</feature>
<dbReference type="Proteomes" id="UP000528322">
    <property type="component" value="Unassembled WGS sequence"/>
</dbReference>
<dbReference type="FunFam" id="3.40.50.620:FF:000042">
    <property type="entry name" value="Isoleucine--tRNA ligase"/>
    <property type="match status" value="1"/>
</dbReference>
<gene>
    <name evidence="12" type="primary">ileS</name>
    <name evidence="16" type="ORF">HNR37_001957</name>
</gene>
<evidence type="ECO:0000256" key="1">
    <source>
        <dbReference type="ARBA" id="ARBA00006887"/>
    </source>
</evidence>
<keyword evidence="4 12" id="KW-0479">Metal-binding</keyword>
<feature type="binding site" evidence="12">
    <location>
        <position position="924"/>
    </location>
    <ligand>
        <name>Zn(2+)</name>
        <dbReference type="ChEBI" id="CHEBI:29105"/>
    </ligand>
</feature>
<dbReference type="AlphaFoldDB" id="A0A7W8DHM9"/>
<comment type="domain">
    <text evidence="12">IleRS has two distinct active sites: one for aminoacylation and one for editing. The misactivated valine is translocated from the active site to the editing site, which sterically excludes the correctly activated isoleucine. The single editing site contains two valyl binding pockets, one specific for each substrate (Val-AMP or Val-tRNA(Ile)).</text>
</comment>
<dbReference type="InterPro" id="IPR002301">
    <property type="entry name" value="Ile-tRNA-ligase"/>
</dbReference>
<keyword evidence="2 12" id="KW-0963">Cytoplasm</keyword>